<proteinExistence type="predicted"/>
<evidence type="ECO:0000256" key="1">
    <source>
        <dbReference type="SAM" id="Coils"/>
    </source>
</evidence>
<feature type="coiled-coil region" evidence="1">
    <location>
        <begin position="84"/>
        <end position="188"/>
    </location>
</feature>
<keyword evidence="1" id="KW-0175">Coiled coil</keyword>
<dbReference type="AlphaFoldDB" id="A0A0W0XUF3"/>
<protein>
    <recommendedName>
        <fullName evidence="2">KfrA N-terminal DNA-binding domain-containing protein</fullName>
    </recommendedName>
</protein>
<dbReference type="RefSeq" id="WP_058508222.1">
    <property type="nucleotide sequence ID" value="NZ_LNYS01000016.1"/>
</dbReference>
<dbReference type="Pfam" id="PF11740">
    <property type="entry name" value="KfrA_N"/>
    <property type="match status" value="1"/>
</dbReference>
<sequence length="188" mass="21631">MAKISFYDVAQQCNRLQLLGEKPSVRKLRAVLGGSFTTINEYLRQWREEQSLAGTSEFEISKELQDVIQSEFVRIAKEVQSSMHVALEEKTADLEDALKEIKELNGKNFNLEIKIAETNKHYEQHKIESDKKLAILEAEISYLKNEKEMLHKKLGEANKAKHDAEISAVEAKARLDEIKKQMKKKEAE</sequence>
<evidence type="ECO:0000313" key="4">
    <source>
        <dbReference type="Proteomes" id="UP000054618"/>
    </source>
</evidence>
<reference evidence="3 4" key="1">
    <citation type="submission" date="2015-11" db="EMBL/GenBank/DDBJ databases">
        <title>Genomic analysis of 38 Legionella species identifies large and diverse effector repertoires.</title>
        <authorList>
            <person name="Burstein D."/>
            <person name="Amaro F."/>
            <person name="Zusman T."/>
            <person name="Lifshitz Z."/>
            <person name="Cohen O."/>
            <person name="Gilbert J.A."/>
            <person name="Pupko T."/>
            <person name="Shuman H.A."/>
            <person name="Segal G."/>
        </authorList>
    </citation>
    <scope>NUCLEOTIDE SEQUENCE [LARGE SCALE GENOMIC DNA]</scope>
    <source>
        <strain evidence="3 4">CDC#1442-AUS-E</strain>
    </source>
</reference>
<name>A0A0W0XUF3_9GAMM</name>
<organism evidence="3 4">
    <name type="scientific">Legionella quinlivanii</name>
    <dbReference type="NCBI Taxonomy" id="45073"/>
    <lineage>
        <taxon>Bacteria</taxon>
        <taxon>Pseudomonadati</taxon>
        <taxon>Pseudomonadota</taxon>
        <taxon>Gammaproteobacteria</taxon>
        <taxon>Legionellales</taxon>
        <taxon>Legionellaceae</taxon>
        <taxon>Legionella</taxon>
    </lineage>
</organism>
<feature type="domain" description="KfrA N-terminal DNA-binding" evidence="2">
    <location>
        <begin position="7"/>
        <end position="103"/>
    </location>
</feature>
<dbReference type="OrthoDB" id="583532at2"/>
<dbReference type="InterPro" id="IPR021104">
    <property type="entry name" value="KfrA_DNA-bd_N"/>
</dbReference>
<gene>
    <name evidence="3" type="ORF">Lqui_2126</name>
</gene>
<comment type="caution">
    <text evidence="3">The sequence shown here is derived from an EMBL/GenBank/DDBJ whole genome shotgun (WGS) entry which is preliminary data.</text>
</comment>
<evidence type="ECO:0000313" key="3">
    <source>
        <dbReference type="EMBL" id="KTD48084.1"/>
    </source>
</evidence>
<dbReference type="EMBL" id="LNYS01000016">
    <property type="protein sequence ID" value="KTD48084.1"/>
    <property type="molecule type" value="Genomic_DNA"/>
</dbReference>
<keyword evidence="4" id="KW-1185">Reference proteome</keyword>
<evidence type="ECO:0000259" key="2">
    <source>
        <dbReference type="Pfam" id="PF11740"/>
    </source>
</evidence>
<dbReference type="Proteomes" id="UP000054618">
    <property type="component" value="Unassembled WGS sequence"/>
</dbReference>
<accession>A0A0W0XUF3</accession>
<dbReference type="PATRIC" id="fig|45073.5.peg.2242"/>